<dbReference type="Pfam" id="PF04230">
    <property type="entry name" value="PS_pyruv_trans"/>
    <property type="match status" value="1"/>
</dbReference>
<dbReference type="GO" id="GO:0047244">
    <property type="term" value="F:N-acetylglucosaminyldiphosphoundecaprenol N-acetyl-beta-D-mannosaminyltransferase activity"/>
    <property type="evidence" value="ECO:0007669"/>
    <property type="project" value="UniProtKB-EC"/>
</dbReference>
<dbReference type="RefSeq" id="WP_069328663.1">
    <property type="nucleotide sequence ID" value="NZ_MDER01000060.1"/>
</dbReference>
<dbReference type="AlphaFoldDB" id="A0A1E3L0M0"/>
<dbReference type="Proteomes" id="UP000094578">
    <property type="component" value="Unassembled WGS sequence"/>
</dbReference>
<protein>
    <submittedName>
        <fullName evidence="2">N-acetylglucosaminyldiphosphoundecaprenol N-acetyl-beta-D-mannosaminyltransferase</fullName>
        <ecNumber evidence="2">2.4.1.187</ecNumber>
    </submittedName>
</protein>
<name>A0A1E3L0M0_9BACL</name>
<dbReference type="PANTHER" id="PTHR36836">
    <property type="entry name" value="COLANIC ACID BIOSYNTHESIS PROTEIN WCAK"/>
    <property type="match status" value="1"/>
</dbReference>
<reference evidence="2 3" key="1">
    <citation type="submission" date="2016-08" db="EMBL/GenBank/DDBJ databases">
        <title>Genome sequencing of Paenibacillus sp. TI45-13ar, isolated from Korean traditional nuruk.</title>
        <authorList>
            <person name="Kim S.-J."/>
        </authorList>
    </citation>
    <scope>NUCLEOTIDE SEQUENCE [LARGE SCALE GENOMIC DNA]</scope>
    <source>
        <strain evidence="2 3">TI45-13ar</strain>
    </source>
</reference>
<dbReference type="PANTHER" id="PTHR36836:SF1">
    <property type="entry name" value="COLANIC ACID BIOSYNTHESIS PROTEIN WCAK"/>
    <property type="match status" value="1"/>
</dbReference>
<dbReference type="InterPro" id="IPR019896">
    <property type="entry name" value="Polysacch_pyruvyl_Trfase_CsaB"/>
</dbReference>
<dbReference type="STRING" id="1886670.PTI45_03272"/>
<evidence type="ECO:0000313" key="3">
    <source>
        <dbReference type="Proteomes" id="UP000094578"/>
    </source>
</evidence>
<evidence type="ECO:0000313" key="2">
    <source>
        <dbReference type="EMBL" id="ODP27338.1"/>
    </source>
</evidence>
<keyword evidence="2" id="KW-0808">Transferase</keyword>
<dbReference type="EC" id="2.4.1.187" evidence="2"/>
<feature type="domain" description="Polysaccharide pyruvyl transferase" evidence="1">
    <location>
        <begin position="18"/>
        <end position="314"/>
    </location>
</feature>
<proteinExistence type="predicted"/>
<dbReference type="EMBL" id="MDER01000060">
    <property type="protein sequence ID" value="ODP27338.1"/>
    <property type="molecule type" value="Genomic_DNA"/>
</dbReference>
<dbReference type="InterPro" id="IPR007345">
    <property type="entry name" value="Polysacch_pyruvyl_Trfase"/>
</dbReference>
<dbReference type="PATRIC" id="fig|1886670.3.peg.3326"/>
<gene>
    <name evidence="2" type="ORF">PTI45_03272</name>
</gene>
<accession>A0A1E3L0M0</accession>
<organism evidence="2 3">
    <name type="scientific">Paenibacillus nuruki</name>
    <dbReference type="NCBI Taxonomy" id="1886670"/>
    <lineage>
        <taxon>Bacteria</taxon>
        <taxon>Bacillati</taxon>
        <taxon>Bacillota</taxon>
        <taxon>Bacilli</taxon>
        <taxon>Bacillales</taxon>
        <taxon>Paenibacillaceae</taxon>
        <taxon>Paenibacillus</taxon>
    </lineage>
</organism>
<sequence length="383" mass="42749">MATASAKIVISGYYGFRNSGDEAVLKSILNSLEDQGKQQGIQIEPIVLSGDPEWTSKMYGVRSVGRLKIREIRQLLKESDGLISGGGSLLQDSTGIMTIPYYLGIVRIAQWLRKPVFIYAQGVGPVQKKFFFSWIKNSFKRSAYVSVRDQESALLLEKMGLSRSKIEVVADPVMGLPLPTTRNPIQVKSLTHIGEANMDSLPVVGISVRFWDKQRRELDGIADGLRLLSQESPVHLRFLPFHLPEDEQASQYVIDRIGDIREHGSMISSAEQVTDPQQMLVEVSHCHAIIGMRLHSLIYAASQSVPLIGISYDPKIDQFLNRLQIQATGTSTKVDPLQLAKETKVLLDDQEGWRASKASFIELLKQDAASPARFIAHYYLAQR</sequence>
<keyword evidence="3" id="KW-1185">Reference proteome</keyword>
<comment type="caution">
    <text evidence="2">The sequence shown here is derived from an EMBL/GenBank/DDBJ whole genome shotgun (WGS) entry which is preliminary data.</text>
</comment>
<evidence type="ECO:0000259" key="1">
    <source>
        <dbReference type="Pfam" id="PF04230"/>
    </source>
</evidence>
<keyword evidence="2" id="KW-0328">Glycosyltransferase</keyword>
<dbReference type="NCBIfam" id="TIGR03609">
    <property type="entry name" value="S_layer_CsaB"/>
    <property type="match status" value="1"/>
</dbReference>